<name>A0ABS9U7G9_9BACL</name>
<proteinExistence type="predicted"/>
<feature type="transmembrane region" description="Helical" evidence="1">
    <location>
        <begin position="7"/>
        <end position="34"/>
    </location>
</feature>
<evidence type="ECO:0000256" key="1">
    <source>
        <dbReference type="SAM" id="Phobius"/>
    </source>
</evidence>
<feature type="transmembrane region" description="Helical" evidence="1">
    <location>
        <begin position="54"/>
        <end position="78"/>
    </location>
</feature>
<keyword evidence="1" id="KW-0472">Membrane</keyword>
<reference evidence="2 3" key="1">
    <citation type="submission" date="2022-03" db="EMBL/GenBank/DDBJ databases">
        <authorList>
            <person name="Jo J.-H."/>
            <person name="Im W.-T."/>
        </authorList>
    </citation>
    <scope>NUCLEOTIDE SEQUENCE [LARGE SCALE GENOMIC DNA]</scope>
    <source>
        <strain evidence="2 3">MA9</strain>
    </source>
</reference>
<keyword evidence="3" id="KW-1185">Reference proteome</keyword>
<dbReference type="Proteomes" id="UP001316087">
    <property type="component" value="Unassembled WGS sequence"/>
</dbReference>
<protein>
    <submittedName>
        <fullName evidence="2">Uncharacterized protein</fullName>
    </submittedName>
</protein>
<accession>A0ABS9U7G9</accession>
<gene>
    <name evidence="2" type="ORF">LZ480_00075</name>
</gene>
<dbReference type="RefSeq" id="WP_241367293.1">
    <property type="nucleotide sequence ID" value="NZ_JAKZFC010000001.1"/>
</dbReference>
<evidence type="ECO:0000313" key="2">
    <source>
        <dbReference type="EMBL" id="MCH7320267.1"/>
    </source>
</evidence>
<keyword evidence="1" id="KW-1133">Transmembrane helix</keyword>
<keyword evidence="1" id="KW-0812">Transmembrane</keyword>
<dbReference type="EMBL" id="JAKZFC010000001">
    <property type="protein sequence ID" value="MCH7320267.1"/>
    <property type="molecule type" value="Genomic_DNA"/>
</dbReference>
<organism evidence="2 3">
    <name type="scientific">Solibacillus palustris</name>
    <dbReference type="NCBI Taxonomy" id="2908203"/>
    <lineage>
        <taxon>Bacteria</taxon>
        <taxon>Bacillati</taxon>
        <taxon>Bacillota</taxon>
        <taxon>Bacilli</taxon>
        <taxon>Bacillales</taxon>
        <taxon>Caryophanaceae</taxon>
        <taxon>Solibacillus</taxon>
    </lineage>
</organism>
<sequence>MFKRNMLFALVGALIIHIAYVLIQLLIGIIQTFFYQPQFAPNDVILQSEVAFGFMLQGAPLILLGSYFIVAVVLFTILNTKEALKRKVRGHDRN</sequence>
<comment type="caution">
    <text evidence="2">The sequence shown here is derived from an EMBL/GenBank/DDBJ whole genome shotgun (WGS) entry which is preliminary data.</text>
</comment>
<evidence type="ECO:0000313" key="3">
    <source>
        <dbReference type="Proteomes" id="UP001316087"/>
    </source>
</evidence>